<evidence type="ECO:0000313" key="1">
    <source>
        <dbReference type="EMBL" id="KAI5678425.1"/>
    </source>
</evidence>
<keyword evidence="2" id="KW-1185">Reference proteome</keyword>
<organism evidence="1 2">
    <name type="scientific">Catharanthus roseus</name>
    <name type="common">Madagascar periwinkle</name>
    <name type="synonym">Vinca rosea</name>
    <dbReference type="NCBI Taxonomy" id="4058"/>
    <lineage>
        <taxon>Eukaryota</taxon>
        <taxon>Viridiplantae</taxon>
        <taxon>Streptophyta</taxon>
        <taxon>Embryophyta</taxon>
        <taxon>Tracheophyta</taxon>
        <taxon>Spermatophyta</taxon>
        <taxon>Magnoliopsida</taxon>
        <taxon>eudicotyledons</taxon>
        <taxon>Gunneridae</taxon>
        <taxon>Pentapetalae</taxon>
        <taxon>asterids</taxon>
        <taxon>lamiids</taxon>
        <taxon>Gentianales</taxon>
        <taxon>Apocynaceae</taxon>
        <taxon>Rauvolfioideae</taxon>
        <taxon>Vinceae</taxon>
        <taxon>Catharanthinae</taxon>
        <taxon>Catharanthus</taxon>
    </lineage>
</organism>
<reference evidence="2" key="1">
    <citation type="journal article" date="2023" name="Nat. Plants">
        <title>Single-cell RNA sequencing provides a high-resolution roadmap for understanding the multicellular compartmentation of specialized metabolism.</title>
        <authorList>
            <person name="Sun S."/>
            <person name="Shen X."/>
            <person name="Li Y."/>
            <person name="Li Y."/>
            <person name="Wang S."/>
            <person name="Li R."/>
            <person name="Zhang H."/>
            <person name="Shen G."/>
            <person name="Guo B."/>
            <person name="Wei J."/>
            <person name="Xu J."/>
            <person name="St-Pierre B."/>
            <person name="Chen S."/>
            <person name="Sun C."/>
        </authorList>
    </citation>
    <scope>NUCLEOTIDE SEQUENCE [LARGE SCALE GENOMIC DNA]</scope>
</reference>
<sequence length="215" mass="23253">MKNTALLTFLLLNLFYLNAIANDHKPLQDFCVAKKSSVRVNGLPCKKAKNVNAKDFLFRGLHIAGNTSNPFGSIVTPVLVTQLPGLNTLGIAMARVDYAPWGINPPHIHPRASEILTVIEGTLEVGFVTSNPENRLITKILEKGDAFVFPIGLIHFQRNVGYGNAVAIAVLNSQNPGVVPIAKTVFGSDPAISDDVLAMAFQVDKKVVNEIQSKL</sequence>
<gene>
    <name evidence="1" type="ORF">M9H77_09375</name>
</gene>
<evidence type="ECO:0000313" key="2">
    <source>
        <dbReference type="Proteomes" id="UP001060085"/>
    </source>
</evidence>
<dbReference type="EMBL" id="CM044702">
    <property type="protein sequence ID" value="KAI5678425.1"/>
    <property type="molecule type" value="Genomic_DNA"/>
</dbReference>
<comment type="caution">
    <text evidence="1">The sequence shown here is derived from an EMBL/GenBank/DDBJ whole genome shotgun (WGS) entry which is preliminary data.</text>
</comment>
<accession>A0ACC0C0G6</accession>
<proteinExistence type="predicted"/>
<name>A0ACC0C0G6_CATRO</name>
<dbReference type="Proteomes" id="UP001060085">
    <property type="component" value="Linkage Group LG02"/>
</dbReference>
<protein>
    <submittedName>
        <fullName evidence="1">Uncharacterized protein</fullName>
    </submittedName>
</protein>